<dbReference type="PANTHER" id="PTHR30024:SF47">
    <property type="entry name" value="TAURINE-BINDING PERIPLASMIC PROTEIN"/>
    <property type="match status" value="1"/>
</dbReference>
<dbReference type="InterPro" id="IPR015168">
    <property type="entry name" value="SsuA/THI5"/>
</dbReference>
<feature type="signal peptide" evidence="4">
    <location>
        <begin position="1"/>
        <end position="20"/>
    </location>
</feature>
<feature type="chain" id="PRO_5017749972" evidence="4">
    <location>
        <begin position="21"/>
        <end position="336"/>
    </location>
</feature>
<dbReference type="RefSeq" id="WP_116181373.1">
    <property type="nucleotide sequence ID" value="NZ_CP144375.1"/>
</dbReference>
<dbReference type="AlphaFoldDB" id="A0A3E0GV02"/>
<evidence type="ECO:0000313" key="6">
    <source>
        <dbReference type="EMBL" id="REH28584.1"/>
    </source>
</evidence>
<keyword evidence="3 4" id="KW-0732">Signal</keyword>
<name>A0A3E0GV02_9PSEU</name>
<evidence type="ECO:0000256" key="2">
    <source>
        <dbReference type="ARBA" id="ARBA00010742"/>
    </source>
</evidence>
<comment type="caution">
    <text evidence="6">The sequence shown here is derived from an EMBL/GenBank/DDBJ whole genome shotgun (WGS) entry which is preliminary data.</text>
</comment>
<evidence type="ECO:0000256" key="4">
    <source>
        <dbReference type="SAM" id="SignalP"/>
    </source>
</evidence>
<dbReference type="OrthoDB" id="9806288at2"/>
<dbReference type="Gene3D" id="3.40.190.10">
    <property type="entry name" value="Periplasmic binding protein-like II"/>
    <property type="match status" value="2"/>
</dbReference>
<organism evidence="6 7">
    <name type="scientific">Kutzneria buriramensis</name>
    <dbReference type="NCBI Taxonomy" id="1045776"/>
    <lineage>
        <taxon>Bacteria</taxon>
        <taxon>Bacillati</taxon>
        <taxon>Actinomycetota</taxon>
        <taxon>Actinomycetes</taxon>
        <taxon>Pseudonocardiales</taxon>
        <taxon>Pseudonocardiaceae</taxon>
        <taxon>Kutzneria</taxon>
    </lineage>
</organism>
<dbReference type="GO" id="GO:0042597">
    <property type="term" value="C:periplasmic space"/>
    <property type="evidence" value="ECO:0007669"/>
    <property type="project" value="UniProtKB-SubCell"/>
</dbReference>
<accession>A0A3E0GV02</accession>
<dbReference type="SUPFAM" id="SSF53850">
    <property type="entry name" value="Periplasmic binding protein-like II"/>
    <property type="match status" value="1"/>
</dbReference>
<comment type="similarity">
    <text evidence="2">Belongs to the bacterial solute-binding protein SsuA/TauA family.</text>
</comment>
<comment type="subcellular location">
    <subcellularLocation>
        <location evidence="1">Periplasm</location>
    </subcellularLocation>
</comment>
<sequence length="336" mass="35381">MKRLLTVALAALVLTGCAQQSNPLESDTKVTIGIGGQPLLVYLPTTLADRLGYYRDEGLQVNLQDLKSGSNAVQAVQGGSVDVASGYYDHTVQLQAKGRRVTSFVTMGRLPSVALVVSPHSSRKITSISDLKGANVGVTAPGSSTDFFLKYLLVKHGMAASDAHTLAVGGDASAVAAMQQGKVDAAVMVDPSISLLQKRAGELRILADARTSAGVKQEFGVDSYPGSVFYASQDWLAHNGDTSRKLAKAVVRALQWIHQHSATEIAQAMPAEYAGGDPGVYVTAIDRAKESFSADGVMPADGAKAAYTVLSEFNSEVAKAKIDLSSTYSNDYLPAR</sequence>
<evidence type="ECO:0000259" key="5">
    <source>
        <dbReference type="SMART" id="SM00062"/>
    </source>
</evidence>
<reference evidence="6 7" key="1">
    <citation type="submission" date="2018-08" db="EMBL/GenBank/DDBJ databases">
        <title>Genomic Encyclopedia of Archaeal and Bacterial Type Strains, Phase II (KMG-II): from individual species to whole genera.</title>
        <authorList>
            <person name="Goeker M."/>
        </authorList>
    </citation>
    <scope>NUCLEOTIDE SEQUENCE [LARGE SCALE GENOMIC DNA]</scope>
    <source>
        <strain evidence="6 7">DSM 45791</strain>
    </source>
</reference>
<dbReference type="PROSITE" id="PS51257">
    <property type="entry name" value="PROKAR_LIPOPROTEIN"/>
    <property type="match status" value="1"/>
</dbReference>
<dbReference type="InterPro" id="IPR001638">
    <property type="entry name" value="Solute-binding_3/MltF_N"/>
</dbReference>
<dbReference type="GO" id="GO:0042918">
    <property type="term" value="P:alkanesulfonate transmembrane transport"/>
    <property type="evidence" value="ECO:0007669"/>
    <property type="project" value="TreeGrafter"/>
</dbReference>
<feature type="domain" description="Solute-binding protein family 3/N-terminal" evidence="5">
    <location>
        <begin position="29"/>
        <end position="277"/>
    </location>
</feature>
<dbReference type="PANTHER" id="PTHR30024">
    <property type="entry name" value="ALIPHATIC SULFONATES-BINDING PROTEIN-RELATED"/>
    <property type="match status" value="1"/>
</dbReference>
<evidence type="ECO:0000256" key="3">
    <source>
        <dbReference type="ARBA" id="ARBA00022729"/>
    </source>
</evidence>
<dbReference type="EMBL" id="QUNO01000026">
    <property type="protein sequence ID" value="REH28584.1"/>
    <property type="molecule type" value="Genomic_DNA"/>
</dbReference>
<protein>
    <submittedName>
        <fullName evidence="6">NitT/TauT family transport system substrate-binding protein</fullName>
    </submittedName>
</protein>
<evidence type="ECO:0000256" key="1">
    <source>
        <dbReference type="ARBA" id="ARBA00004418"/>
    </source>
</evidence>
<dbReference type="Proteomes" id="UP000256269">
    <property type="component" value="Unassembled WGS sequence"/>
</dbReference>
<evidence type="ECO:0000313" key="7">
    <source>
        <dbReference type="Proteomes" id="UP000256269"/>
    </source>
</evidence>
<dbReference type="SMART" id="SM00062">
    <property type="entry name" value="PBPb"/>
    <property type="match status" value="1"/>
</dbReference>
<gene>
    <name evidence="6" type="ORF">BCF44_12626</name>
</gene>
<proteinExistence type="inferred from homology"/>
<dbReference type="Pfam" id="PF09084">
    <property type="entry name" value="NMT1"/>
    <property type="match status" value="1"/>
</dbReference>
<keyword evidence="7" id="KW-1185">Reference proteome</keyword>